<dbReference type="eggNOG" id="ENOG502SXDG">
    <property type="taxonomic scope" value="Eukaryota"/>
</dbReference>
<sequence>MAATTFQRLPLPDPQDWVAGERLFPSNVIAGYNAKYNEYNKETWAAYVLKHGEGFEACGSTIAYSAINSGTPKDRMWFGYVFRGGSTTPQDYKRAENVQDTIVYTKK</sequence>
<evidence type="ECO:0000313" key="2">
    <source>
        <dbReference type="Proteomes" id="UP000030106"/>
    </source>
</evidence>
<name>A0A0A2VPF3_BEABA</name>
<dbReference type="HOGENOM" id="CLU_151421_0_0_1"/>
<proteinExistence type="predicted"/>
<gene>
    <name evidence="1" type="ORF">BBAD15_g6653</name>
</gene>
<comment type="caution">
    <text evidence="1">The sequence shown here is derived from an EMBL/GenBank/DDBJ whole genome shotgun (WGS) entry which is preliminary data.</text>
</comment>
<protein>
    <submittedName>
        <fullName evidence="1">Uncharacterized protein</fullName>
    </submittedName>
</protein>
<evidence type="ECO:0000313" key="1">
    <source>
        <dbReference type="EMBL" id="KGQ08055.1"/>
    </source>
</evidence>
<dbReference type="EMBL" id="ANFO01000612">
    <property type="protein sequence ID" value="KGQ08055.1"/>
    <property type="molecule type" value="Genomic_DNA"/>
</dbReference>
<accession>A0A0A2VPF3</accession>
<dbReference type="AlphaFoldDB" id="A0A0A2VPF3"/>
<dbReference type="Proteomes" id="UP000030106">
    <property type="component" value="Unassembled WGS sequence"/>
</dbReference>
<organism evidence="1 2">
    <name type="scientific">Beauveria bassiana D1-5</name>
    <dbReference type="NCBI Taxonomy" id="1245745"/>
    <lineage>
        <taxon>Eukaryota</taxon>
        <taxon>Fungi</taxon>
        <taxon>Dikarya</taxon>
        <taxon>Ascomycota</taxon>
        <taxon>Pezizomycotina</taxon>
        <taxon>Sordariomycetes</taxon>
        <taxon>Hypocreomycetidae</taxon>
        <taxon>Hypocreales</taxon>
        <taxon>Cordycipitaceae</taxon>
        <taxon>Beauveria</taxon>
    </lineage>
</organism>
<reference evidence="1 2" key="1">
    <citation type="submission" date="2012-10" db="EMBL/GenBank/DDBJ databases">
        <title>Genome sequencing and analysis of entomopathogenic fungi Beauveria bassiana D1-5.</title>
        <authorList>
            <person name="Li Q."/>
            <person name="Wang L."/>
            <person name="Zhang Z."/>
            <person name="Wang Q."/>
            <person name="Ren J."/>
            <person name="Wang M."/>
            <person name="Xu W."/>
            <person name="Wang J."/>
            <person name="Lu Y."/>
            <person name="Du Q."/>
            <person name="Sun Z."/>
        </authorList>
    </citation>
    <scope>NUCLEOTIDE SEQUENCE [LARGE SCALE GENOMIC DNA]</scope>
    <source>
        <strain evidence="1 2">D1-5</strain>
    </source>
</reference>